<dbReference type="RefSeq" id="WP_140009450.1">
    <property type="nucleotide sequence ID" value="NZ_JBHMDG010000017.1"/>
</dbReference>
<name>A0ABV5KC79_9ACTN</name>
<sequence length="203" mass="21353">MSRILRSVLAALAILTVVAAAYVVLTPDEDGVVPSSQDVLEFTPETTPRGLAVAIIDHLGDRTITSVAVTGKGGTHAVVETTDPEVASVSVSVRTSTEGPYQCGSDDGYTRVSCSANGPLREVVRRTPGGAAPTVIGHANDDFRGDVLIEVHGDSDTPEVVELVQSLVDDEDLGEVTSQDRNDRGRDLDVVPLRFESTLESVG</sequence>
<proteinExistence type="predicted"/>
<evidence type="ECO:0000313" key="1">
    <source>
        <dbReference type="EMBL" id="MFB9314305.1"/>
    </source>
</evidence>
<gene>
    <name evidence="1" type="ORF">ACFFRI_14715</name>
</gene>
<dbReference type="EMBL" id="JBHMDG010000017">
    <property type="protein sequence ID" value="MFB9314305.1"/>
    <property type="molecule type" value="Genomic_DNA"/>
</dbReference>
<reference evidence="1 2" key="1">
    <citation type="submission" date="2024-09" db="EMBL/GenBank/DDBJ databases">
        <authorList>
            <person name="Sun Q."/>
            <person name="Mori K."/>
        </authorList>
    </citation>
    <scope>NUCLEOTIDE SEQUENCE [LARGE SCALE GENOMIC DNA]</scope>
    <source>
        <strain evidence="1 2">JCM 9626</strain>
    </source>
</reference>
<accession>A0ABV5KC79</accession>
<comment type="caution">
    <text evidence="1">The sequence shown here is derived from an EMBL/GenBank/DDBJ whole genome shotgun (WGS) entry which is preliminary data.</text>
</comment>
<keyword evidence="2" id="KW-1185">Reference proteome</keyword>
<protein>
    <submittedName>
        <fullName evidence="1">Uncharacterized protein</fullName>
    </submittedName>
</protein>
<evidence type="ECO:0000313" key="2">
    <source>
        <dbReference type="Proteomes" id="UP001589750"/>
    </source>
</evidence>
<dbReference type="Proteomes" id="UP001589750">
    <property type="component" value="Unassembled WGS sequence"/>
</dbReference>
<organism evidence="1 2">
    <name type="scientific">Nocardioides plantarum</name>
    <dbReference type="NCBI Taxonomy" id="29299"/>
    <lineage>
        <taxon>Bacteria</taxon>
        <taxon>Bacillati</taxon>
        <taxon>Actinomycetota</taxon>
        <taxon>Actinomycetes</taxon>
        <taxon>Propionibacteriales</taxon>
        <taxon>Nocardioidaceae</taxon>
        <taxon>Nocardioides</taxon>
    </lineage>
</organism>